<dbReference type="EMBL" id="CCXY01000321">
    <property type="protein sequence ID" value="CEG13422.1"/>
    <property type="molecule type" value="Genomic_DNA"/>
</dbReference>
<feature type="transmembrane region" description="Helical" evidence="1">
    <location>
        <begin position="154"/>
        <end position="173"/>
    </location>
</feature>
<protein>
    <submittedName>
        <fullName evidence="2">Uncharacterized protein</fullName>
    </submittedName>
</protein>
<reference evidence="2" key="1">
    <citation type="submission" date="2014-09" db="EMBL/GenBank/DDBJ databases">
        <authorList>
            <person name="Probst J Alexander"/>
        </authorList>
    </citation>
    <scope>NUCLEOTIDE SEQUENCE</scope>
</reference>
<dbReference type="AlphaFoldDB" id="A0A098EBQ0"/>
<keyword evidence="1" id="KW-0472">Membrane</keyword>
<feature type="transmembrane region" description="Helical" evidence="1">
    <location>
        <begin position="130"/>
        <end position="148"/>
    </location>
</feature>
<accession>A0A098EBQ0</accession>
<keyword evidence="1" id="KW-1133">Transmembrane helix</keyword>
<gene>
    <name evidence="2" type="ORF">MSIBF_A3880005</name>
</gene>
<feature type="transmembrane region" description="Helical" evidence="1">
    <location>
        <begin position="29"/>
        <end position="46"/>
    </location>
</feature>
<proteinExistence type="predicted"/>
<organism evidence="2">
    <name type="scientific">groundwater metagenome</name>
    <dbReference type="NCBI Taxonomy" id="717931"/>
    <lineage>
        <taxon>unclassified sequences</taxon>
        <taxon>metagenomes</taxon>
        <taxon>ecological metagenomes</taxon>
    </lineage>
</organism>
<feature type="transmembrane region" description="Helical" evidence="1">
    <location>
        <begin position="66"/>
        <end position="84"/>
    </location>
</feature>
<evidence type="ECO:0000313" key="2">
    <source>
        <dbReference type="EMBL" id="CEG13422.1"/>
    </source>
</evidence>
<evidence type="ECO:0000256" key="1">
    <source>
        <dbReference type="SAM" id="Phobius"/>
    </source>
</evidence>
<sequence>MKDKTLVYITFILGVVNLMHSIYFDKWEFGIIGALIFLVAFCMLFYTFNKEIKKEEGKIIKMKDKIFQYGAFIFGMGSLMFGIFLNKWMFGVIGVLALIFIVGLDVYNLKKETKKKDTTAIKMKDKKYKILVYGVSLVGIASLMFGIFLNKWMFGVIGVLALIFIVGLDVYNLKKETNLLNIKG</sequence>
<name>A0A098EBQ0_9ZZZZ</name>
<keyword evidence="1" id="KW-0812">Transmembrane</keyword>
<feature type="transmembrane region" description="Helical" evidence="1">
    <location>
        <begin position="5"/>
        <end position="23"/>
    </location>
</feature>
<feature type="transmembrane region" description="Helical" evidence="1">
    <location>
        <begin position="90"/>
        <end position="109"/>
    </location>
</feature>